<name>A0A0D7AIM5_9AGAR</name>
<keyword evidence="3" id="KW-1185">Reference proteome</keyword>
<proteinExistence type="predicted"/>
<reference evidence="2 3" key="1">
    <citation type="journal article" date="2015" name="Fungal Genet. Biol.">
        <title>Evolution of novel wood decay mechanisms in Agaricales revealed by the genome sequences of Fistulina hepatica and Cylindrobasidium torrendii.</title>
        <authorList>
            <person name="Floudas D."/>
            <person name="Held B.W."/>
            <person name="Riley R."/>
            <person name="Nagy L.G."/>
            <person name="Koehler G."/>
            <person name="Ransdell A.S."/>
            <person name="Younus H."/>
            <person name="Chow J."/>
            <person name="Chiniquy J."/>
            <person name="Lipzen A."/>
            <person name="Tritt A."/>
            <person name="Sun H."/>
            <person name="Haridas S."/>
            <person name="LaButti K."/>
            <person name="Ohm R.A."/>
            <person name="Kues U."/>
            <person name="Blanchette R.A."/>
            <person name="Grigoriev I.V."/>
            <person name="Minto R.E."/>
            <person name="Hibbett D.S."/>
        </authorList>
    </citation>
    <scope>NUCLEOTIDE SEQUENCE [LARGE SCALE GENOMIC DNA]</scope>
    <source>
        <strain evidence="2 3">ATCC 64428</strain>
    </source>
</reference>
<sequence length="164" mass="18715">MRKDSFTDKLFLQEEVPLLDEHWPSLQEIANEGFSEDCQSPEEEDTSPADTIQSYTSLVTTIQIPPHREQIQCYLCWLAHGRKPDVAFSSEVKDSVEMKAEPVPSHEFSAMLVGIQESEFLYCRKQKHEEELTVALLKIGLMPTLPDSLTAAITVEILELYHHL</sequence>
<evidence type="ECO:0000313" key="3">
    <source>
        <dbReference type="Proteomes" id="UP000054144"/>
    </source>
</evidence>
<evidence type="ECO:0000256" key="1">
    <source>
        <dbReference type="SAM" id="MobiDB-lite"/>
    </source>
</evidence>
<dbReference type="EMBL" id="KN881675">
    <property type="protein sequence ID" value="KIY50708.1"/>
    <property type="molecule type" value="Genomic_DNA"/>
</dbReference>
<gene>
    <name evidence="2" type="ORF">FISHEDRAFT_71740</name>
</gene>
<feature type="region of interest" description="Disordered" evidence="1">
    <location>
        <begin position="30"/>
        <end position="49"/>
    </location>
</feature>
<dbReference type="AlphaFoldDB" id="A0A0D7AIM5"/>
<dbReference type="Proteomes" id="UP000054144">
    <property type="component" value="Unassembled WGS sequence"/>
</dbReference>
<organism evidence="2 3">
    <name type="scientific">Fistulina hepatica ATCC 64428</name>
    <dbReference type="NCBI Taxonomy" id="1128425"/>
    <lineage>
        <taxon>Eukaryota</taxon>
        <taxon>Fungi</taxon>
        <taxon>Dikarya</taxon>
        <taxon>Basidiomycota</taxon>
        <taxon>Agaricomycotina</taxon>
        <taxon>Agaricomycetes</taxon>
        <taxon>Agaricomycetidae</taxon>
        <taxon>Agaricales</taxon>
        <taxon>Fistulinaceae</taxon>
        <taxon>Fistulina</taxon>
    </lineage>
</organism>
<accession>A0A0D7AIM5</accession>
<protein>
    <submittedName>
        <fullName evidence="2">Uncharacterized protein</fullName>
    </submittedName>
</protein>
<evidence type="ECO:0000313" key="2">
    <source>
        <dbReference type="EMBL" id="KIY50708.1"/>
    </source>
</evidence>